<dbReference type="Pfam" id="PF09361">
    <property type="entry name" value="Phasin_2"/>
    <property type="match status" value="1"/>
</dbReference>
<dbReference type="Proteomes" id="UP000761264">
    <property type="component" value="Unassembled WGS sequence"/>
</dbReference>
<comment type="caution">
    <text evidence="3">The sequence shown here is derived from an EMBL/GenBank/DDBJ whole genome shotgun (WGS) entry which is preliminary data.</text>
</comment>
<dbReference type="InterPro" id="IPR010127">
    <property type="entry name" value="Phasin_subfam-1"/>
</dbReference>
<dbReference type="InterPro" id="IPR018968">
    <property type="entry name" value="Phasin"/>
</dbReference>
<name>A0A967F2E4_9PROT</name>
<evidence type="ECO:0000259" key="2">
    <source>
        <dbReference type="Pfam" id="PF09361"/>
    </source>
</evidence>
<gene>
    <name evidence="3" type="ORF">HBA54_24435</name>
</gene>
<keyword evidence="4" id="KW-1185">Reference proteome</keyword>
<evidence type="ECO:0000256" key="1">
    <source>
        <dbReference type="SAM" id="MobiDB-lite"/>
    </source>
</evidence>
<dbReference type="RefSeq" id="WP_167229824.1">
    <property type="nucleotide sequence ID" value="NZ_JAAQPH010000025.1"/>
</dbReference>
<proteinExistence type="predicted"/>
<organism evidence="3 4">
    <name type="scientific">Pelagibius litoralis</name>
    <dbReference type="NCBI Taxonomy" id="374515"/>
    <lineage>
        <taxon>Bacteria</taxon>
        <taxon>Pseudomonadati</taxon>
        <taxon>Pseudomonadota</taxon>
        <taxon>Alphaproteobacteria</taxon>
        <taxon>Rhodospirillales</taxon>
        <taxon>Rhodovibrionaceae</taxon>
        <taxon>Pelagibius</taxon>
    </lineage>
</organism>
<feature type="region of interest" description="Disordered" evidence="1">
    <location>
        <begin position="1"/>
        <end position="33"/>
    </location>
</feature>
<protein>
    <submittedName>
        <fullName evidence="3">Phasin family protein</fullName>
    </submittedName>
</protein>
<sequence>MATARKQTTSSSNPSPSPAGESQAGVQTGIPGVSLPGAPSYEAVLGSNGENISAAMSASEAMFAGMAEVSQEVMTFAGERMRKNIETSEELIKSKDPEEIFEKQCTIARYAAEQYIEETSKLMTMMARITRDCWAPVEQRTKSALHDIGTNGNGAEKEKD</sequence>
<accession>A0A967F2E4</accession>
<dbReference type="NCBIfam" id="TIGR01841">
    <property type="entry name" value="phasin"/>
    <property type="match status" value="1"/>
</dbReference>
<evidence type="ECO:0000313" key="4">
    <source>
        <dbReference type="Proteomes" id="UP000761264"/>
    </source>
</evidence>
<dbReference type="EMBL" id="JAAQPH010000025">
    <property type="protein sequence ID" value="NIA71747.1"/>
    <property type="molecule type" value="Genomic_DNA"/>
</dbReference>
<reference evidence="3" key="1">
    <citation type="submission" date="2020-03" db="EMBL/GenBank/DDBJ databases">
        <title>Genome of Pelagibius litoralis DSM 21314T.</title>
        <authorList>
            <person name="Wang G."/>
        </authorList>
    </citation>
    <scope>NUCLEOTIDE SEQUENCE</scope>
    <source>
        <strain evidence="3">DSM 21314</strain>
    </source>
</reference>
<evidence type="ECO:0000313" key="3">
    <source>
        <dbReference type="EMBL" id="NIA71747.1"/>
    </source>
</evidence>
<dbReference type="AlphaFoldDB" id="A0A967F2E4"/>
<feature type="domain" description="Phasin" evidence="2">
    <location>
        <begin position="49"/>
        <end position="140"/>
    </location>
</feature>